<protein>
    <recommendedName>
        <fullName evidence="3">S-protein homolog</fullName>
    </recommendedName>
</protein>
<reference evidence="1 2" key="1">
    <citation type="journal article" date="2018" name="Sci. Data">
        <title>The draft genome sequence of cork oak.</title>
        <authorList>
            <person name="Ramos A.M."/>
            <person name="Usie A."/>
            <person name="Barbosa P."/>
            <person name="Barros P.M."/>
            <person name="Capote T."/>
            <person name="Chaves I."/>
            <person name="Simoes F."/>
            <person name="Abreu I."/>
            <person name="Carrasquinho I."/>
            <person name="Faro C."/>
            <person name="Guimaraes J.B."/>
            <person name="Mendonca D."/>
            <person name="Nobrega F."/>
            <person name="Rodrigues L."/>
            <person name="Saibo N.J.M."/>
            <person name="Varela M.C."/>
            <person name="Egas C."/>
            <person name="Matos J."/>
            <person name="Miguel C.M."/>
            <person name="Oliveira M.M."/>
            <person name="Ricardo C.P."/>
            <person name="Goncalves S."/>
        </authorList>
    </citation>
    <scope>NUCLEOTIDE SEQUENCE [LARGE SCALE GENOMIC DNA]</scope>
    <source>
        <strain evidence="2">cv. HL8</strain>
    </source>
</reference>
<evidence type="ECO:0000313" key="2">
    <source>
        <dbReference type="Proteomes" id="UP000237347"/>
    </source>
</evidence>
<dbReference type="Proteomes" id="UP000237347">
    <property type="component" value="Unassembled WGS sequence"/>
</dbReference>
<sequence length="219" mass="25392">MKLIEHDPQTKSTRDFNGLYIRFLHLHFRNSNSENPILHSSLDLIHLHILRQPETPHKLATTPLDTMPRVILVFLLYLPLSTYPNHSVIFDLDFHFLLVEPRKIGLQHTQTQMCKANEKYVVSLSDRRGLEIEIGSMDWKIGDNSVVFWRSTATAWWFGAAAMIGGDGVVFWSDGDDVILFVTMHVIQDLMEPLQHFCHLEHPDHPLVFNQDDRSGYYC</sequence>
<comment type="caution">
    <text evidence="1">The sequence shown here is derived from an EMBL/GenBank/DDBJ whole genome shotgun (WGS) entry which is preliminary data.</text>
</comment>
<evidence type="ECO:0000313" key="1">
    <source>
        <dbReference type="EMBL" id="KAK7843402.1"/>
    </source>
</evidence>
<gene>
    <name evidence="1" type="ORF">CFP56_012655</name>
</gene>
<accession>A0AAW0KX85</accession>
<evidence type="ECO:0008006" key="3">
    <source>
        <dbReference type="Google" id="ProtNLM"/>
    </source>
</evidence>
<organism evidence="1 2">
    <name type="scientific">Quercus suber</name>
    <name type="common">Cork oak</name>
    <dbReference type="NCBI Taxonomy" id="58331"/>
    <lineage>
        <taxon>Eukaryota</taxon>
        <taxon>Viridiplantae</taxon>
        <taxon>Streptophyta</taxon>
        <taxon>Embryophyta</taxon>
        <taxon>Tracheophyta</taxon>
        <taxon>Spermatophyta</taxon>
        <taxon>Magnoliopsida</taxon>
        <taxon>eudicotyledons</taxon>
        <taxon>Gunneridae</taxon>
        <taxon>Pentapetalae</taxon>
        <taxon>rosids</taxon>
        <taxon>fabids</taxon>
        <taxon>Fagales</taxon>
        <taxon>Fagaceae</taxon>
        <taxon>Quercus</taxon>
    </lineage>
</organism>
<dbReference type="AlphaFoldDB" id="A0AAW0KX85"/>
<proteinExistence type="predicted"/>
<name>A0AAW0KX85_QUESU</name>
<keyword evidence="2" id="KW-1185">Reference proteome</keyword>
<dbReference type="EMBL" id="PKMF04000205">
    <property type="protein sequence ID" value="KAK7843402.1"/>
    <property type="molecule type" value="Genomic_DNA"/>
</dbReference>